<proteinExistence type="predicted"/>
<evidence type="ECO:0000313" key="1">
    <source>
        <dbReference type="EMBL" id="MFD2234014.1"/>
    </source>
</evidence>
<keyword evidence="2" id="KW-1185">Reference proteome</keyword>
<dbReference type="Proteomes" id="UP001597296">
    <property type="component" value="Unassembled WGS sequence"/>
</dbReference>
<dbReference type="EMBL" id="JBHUIY010000015">
    <property type="protein sequence ID" value="MFD2234014.1"/>
    <property type="molecule type" value="Genomic_DNA"/>
</dbReference>
<organism evidence="1 2">
    <name type="scientific">Phaeospirillum tilakii</name>
    <dbReference type="NCBI Taxonomy" id="741673"/>
    <lineage>
        <taxon>Bacteria</taxon>
        <taxon>Pseudomonadati</taxon>
        <taxon>Pseudomonadota</taxon>
        <taxon>Alphaproteobacteria</taxon>
        <taxon>Rhodospirillales</taxon>
        <taxon>Rhodospirillaceae</taxon>
        <taxon>Phaeospirillum</taxon>
    </lineage>
</organism>
<sequence>MSEPRDDVIRIRLDTARAVEAFRHLLAEQAAAGETRAPANPAATAVWRQLAPFRLVEYGYVDPGFGAVTGAYVGFPDGSLYPAGEAIPERAVAAVAAVSPPAPLYVYLPLDRPMRHGRIERFLDALSAHLDQPLVAVLRDGEGASVARLFDAEATRAAAAEVGRHPDAPALAALFAAQTMRPDGRAYASLVQDFAPRAIEFASVAARDAFIAWTRALCDRVFATGEDPERLGFAGTLRPAEIARVPEEEEAVRLEPPPAASLDSLETMRTAWTGLMAALARPDQP</sequence>
<name>A0ABW5C9T0_9PROT</name>
<gene>
    <name evidence="1" type="ORF">ACFSNB_09365</name>
</gene>
<dbReference type="RefSeq" id="WP_377315913.1">
    <property type="nucleotide sequence ID" value="NZ_JBHUIY010000015.1"/>
</dbReference>
<protein>
    <submittedName>
        <fullName evidence="1">Uncharacterized protein</fullName>
    </submittedName>
</protein>
<accession>A0ABW5C9T0</accession>
<comment type="caution">
    <text evidence="1">The sequence shown here is derived from an EMBL/GenBank/DDBJ whole genome shotgun (WGS) entry which is preliminary data.</text>
</comment>
<reference evidence="2" key="1">
    <citation type="journal article" date="2019" name="Int. J. Syst. Evol. Microbiol.">
        <title>The Global Catalogue of Microorganisms (GCM) 10K type strain sequencing project: providing services to taxonomists for standard genome sequencing and annotation.</title>
        <authorList>
            <consortium name="The Broad Institute Genomics Platform"/>
            <consortium name="The Broad Institute Genome Sequencing Center for Infectious Disease"/>
            <person name="Wu L."/>
            <person name="Ma J."/>
        </authorList>
    </citation>
    <scope>NUCLEOTIDE SEQUENCE [LARGE SCALE GENOMIC DNA]</scope>
    <source>
        <strain evidence="2">KCTC 15012</strain>
    </source>
</reference>
<evidence type="ECO:0000313" key="2">
    <source>
        <dbReference type="Proteomes" id="UP001597296"/>
    </source>
</evidence>